<feature type="compositionally biased region" description="Basic residues" evidence="1">
    <location>
        <begin position="39"/>
        <end position="58"/>
    </location>
</feature>
<dbReference type="EMBL" id="QXGH01000012">
    <property type="protein sequence ID" value="RHW27686.1"/>
    <property type="molecule type" value="Genomic_DNA"/>
</dbReference>
<gene>
    <name evidence="2" type="ORF">D0Z08_08460</name>
</gene>
<reference evidence="2 3" key="1">
    <citation type="submission" date="2018-09" db="EMBL/GenBank/DDBJ databases">
        <title>Genome sequencing of Nocardioides immobilis CCTCC AB 2017083 for comparison to Nocardioides silvaticus.</title>
        <authorList>
            <person name="Li C."/>
            <person name="Wang G."/>
        </authorList>
    </citation>
    <scope>NUCLEOTIDE SEQUENCE [LARGE SCALE GENOMIC DNA]</scope>
    <source>
        <strain evidence="2 3">CCTCC AB 2017083</strain>
    </source>
</reference>
<accession>A0A417Y539</accession>
<evidence type="ECO:0000256" key="1">
    <source>
        <dbReference type="SAM" id="MobiDB-lite"/>
    </source>
</evidence>
<organism evidence="2 3">
    <name type="scientific">Nocardioides immobilis</name>
    <dbReference type="NCBI Taxonomy" id="2049295"/>
    <lineage>
        <taxon>Bacteria</taxon>
        <taxon>Bacillati</taxon>
        <taxon>Actinomycetota</taxon>
        <taxon>Actinomycetes</taxon>
        <taxon>Propionibacteriales</taxon>
        <taxon>Nocardioidaceae</taxon>
        <taxon>Nocardioides</taxon>
    </lineage>
</organism>
<dbReference type="Proteomes" id="UP000283644">
    <property type="component" value="Unassembled WGS sequence"/>
</dbReference>
<comment type="caution">
    <text evidence="2">The sequence shown here is derived from an EMBL/GenBank/DDBJ whole genome shotgun (WGS) entry which is preliminary data.</text>
</comment>
<proteinExistence type="predicted"/>
<evidence type="ECO:0000313" key="2">
    <source>
        <dbReference type="EMBL" id="RHW27686.1"/>
    </source>
</evidence>
<evidence type="ECO:0000313" key="3">
    <source>
        <dbReference type="Proteomes" id="UP000283644"/>
    </source>
</evidence>
<dbReference type="AlphaFoldDB" id="A0A417Y539"/>
<sequence>MRGRRGRSGGGGGPGWRLGVEHREPGRVHLPAVPGGGHRDHRLRRHRRRAGRGRRRDLRRLAGVGRL</sequence>
<keyword evidence="3" id="KW-1185">Reference proteome</keyword>
<name>A0A417Y539_9ACTN</name>
<feature type="region of interest" description="Disordered" evidence="1">
    <location>
        <begin position="1"/>
        <end position="67"/>
    </location>
</feature>
<protein>
    <submittedName>
        <fullName evidence="2">Uncharacterized protein</fullName>
    </submittedName>
</protein>